<dbReference type="SUPFAM" id="SSF52402">
    <property type="entry name" value="Adenine nucleotide alpha hydrolases-like"/>
    <property type="match status" value="2"/>
</dbReference>
<comment type="caution">
    <text evidence="3">The sequence shown here is derived from an EMBL/GenBank/DDBJ whole genome shotgun (WGS) entry which is preliminary data.</text>
</comment>
<name>A0ABR7V954_9FLAO</name>
<dbReference type="InterPro" id="IPR006015">
    <property type="entry name" value="Universal_stress_UspA"/>
</dbReference>
<evidence type="ECO:0000313" key="3">
    <source>
        <dbReference type="EMBL" id="MBD0850195.1"/>
    </source>
</evidence>
<proteinExistence type="inferred from homology"/>
<dbReference type="InterPro" id="IPR006016">
    <property type="entry name" value="UspA"/>
</dbReference>
<dbReference type="Gene3D" id="3.40.50.12370">
    <property type="match status" value="1"/>
</dbReference>
<keyword evidence="4" id="KW-1185">Reference proteome</keyword>
<reference evidence="3 4" key="1">
    <citation type="submission" date="2020-05" db="EMBL/GenBank/DDBJ databases">
        <title>The draft genome sequence of Maribacter arenosus CAU 1321.</title>
        <authorList>
            <person name="Mu L."/>
        </authorList>
    </citation>
    <scope>NUCLEOTIDE SEQUENCE [LARGE SCALE GENOMIC DNA]</scope>
    <source>
        <strain evidence="3 4">CAU 1321</strain>
    </source>
</reference>
<dbReference type="CDD" id="cd00293">
    <property type="entry name" value="USP-like"/>
    <property type="match status" value="1"/>
</dbReference>
<comment type="similarity">
    <text evidence="1">Belongs to the universal stress protein A family.</text>
</comment>
<accession>A0ABR7V954</accession>
<sequence>MRTILYGTDYSTNSVAALKYAKKMAEHLDCHLVDCHVYGYPIVTETMVVDELPQLRKNALKANRYRLEEFCAQYLGENWSKEDIKIAPVEDIFVVDGIVAAAKDWHAEFIIVGTKGESILTEALLGSTTKHLIQKSPCPVLAIPPNIKYVTPKTMVYATDFEEEDIDAIGKLVELAESYQAKIKIVHISPKKEYSGDTQMEWFKNRLQEKVAYKNLEFELIFSEYIFKSLEKYLTDVKADLVGMLARKKSGFLKRWFHWDLVKKMESHSTIPVLSFNEVNYQMMVI</sequence>
<organism evidence="3 4">
    <name type="scientific">Maribacter arenosus</name>
    <dbReference type="NCBI Taxonomy" id="1854708"/>
    <lineage>
        <taxon>Bacteria</taxon>
        <taxon>Pseudomonadati</taxon>
        <taxon>Bacteroidota</taxon>
        <taxon>Flavobacteriia</taxon>
        <taxon>Flavobacteriales</taxon>
        <taxon>Flavobacteriaceae</taxon>
        <taxon>Maribacter</taxon>
    </lineage>
</organism>
<feature type="domain" description="UspA" evidence="2">
    <location>
        <begin position="1"/>
        <end position="144"/>
    </location>
</feature>
<dbReference type="PANTHER" id="PTHR46268:SF6">
    <property type="entry name" value="UNIVERSAL STRESS PROTEIN UP12"/>
    <property type="match status" value="1"/>
</dbReference>
<gene>
    <name evidence="3" type="ORF">HPE63_05890</name>
</gene>
<evidence type="ECO:0000256" key="1">
    <source>
        <dbReference type="ARBA" id="ARBA00008791"/>
    </source>
</evidence>
<dbReference type="Proteomes" id="UP000598350">
    <property type="component" value="Unassembled WGS sequence"/>
</dbReference>
<protein>
    <submittedName>
        <fullName evidence="3">Universal stress protein</fullName>
    </submittedName>
</protein>
<evidence type="ECO:0000313" key="4">
    <source>
        <dbReference type="Proteomes" id="UP000598350"/>
    </source>
</evidence>
<dbReference type="PRINTS" id="PR01438">
    <property type="entry name" value="UNVRSLSTRESS"/>
</dbReference>
<dbReference type="PANTHER" id="PTHR46268">
    <property type="entry name" value="STRESS RESPONSE PROTEIN NHAX"/>
    <property type="match status" value="1"/>
</dbReference>
<dbReference type="EMBL" id="JABTCG010000002">
    <property type="protein sequence ID" value="MBD0850195.1"/>
    <property type="molecule type" value="Genomic_DNA"/>
</dbReference>
<dbReference type="Pfam" id="PF00582">
    <property type="entry name" value="Usp"/>
    <property type="match status" value="1"/>
</dbReference>
<dbReference type="RefSeq" id="WP_188313334.1">
    <property type="nucleotide sequence ID" value="NZ_JABTCG010000002.1"/>
</dbReference>
<evidence type="ECO:0000259" key="2">
    <source>
        <dbReference type="Pfam" id="PF00582"/>
    </source>
</evidence>